<gene>
    <name evidence="3" type="ORF">HUW51_07220</name>
</gene>
<name>A0A7G7G5U1_9BACT</name>
<dbReference type="Pfam" id="PF01408">
    <property type="entry name" value="GFO_IDH_MocA"/>
    <property type="match status" value="1"/>
</dbReference>
<dbReference type="Proteomes" id="UP000515237">
    <property type="component" value="Chromosome"/>
</dbReference>
<feature type="domain" description="YceM-like C-terminal" evidence="2">
    <location>
        <begin position="126"/>
        <end position="237"/>
    </location>
</feature>
<evidence type="ECO:0000259" key="2">
    <source>
        <dbReference type="Pfam" id="PF21378"/>
    </source>
</evidence>
<dbReference type="Gene3D" id="3.40.50.720">
    <property type="entry name" value="NAD(P)-binding Rossmann-like Domain"/>
    <property type="match status" value="1"/>
</dbReference>
<dbReference type="SUPFAM" id="SSF51735">
    <property type="entry name" value="NAD(P)-binding Rossmann-fold domains"/>
    <property type="match status" value="1"/>
</dbReference>
<dbReference type="SUPFAM" id="SSF55347">
    <property type="entry name" value="Glyceraldehyde-3-phosphate dehydrogenase-like, C-terminal domain"/>
    <property type="match status" value="1"/>
</dbReference>
<organism evidence="3 4">
    <name type="scientific">Adhaeribacter swui</name>
    <dbReference type="NCBI Taxonomy" id="2086471"/>
    <lineage>
        <taxon>Bacteria</taxon>
        <taxon>Pseudomonadati</taxon>
        <taxon>Bacteroidota</taxon>
        <taxon>Cytophagia</taxon>
        <taxon>Cytophagales</taxon>
        <taxon>Hymenobacteraceae</taxon>
        <taxon>Adhaeribacter</taxon>
    </lineage>
</organism>
<dbReference type="InterPro" id="IPR036291">
    <property type="entry name" value="NAD(P)-bd_dom_sf"/>
</dbReference>
<protein>
    <submittedName>
        <fullName evidence="3">Gfo/Idh/MocA family oxidoreductase</fullName>
    </submittedName>
</protein>
<reference evidence="3 4" key="1">
    <citation type="journal article" date="2018" name="Int. J. Syst. Evol. Microbiol.">
        <title>Adhaeribacter swui sp. nov., isolated from wet mud.</title>
        <authorList>
            <person name="Kim D.U."/>
            <person name="Kim K.W."/>
            <person name="Kang M.S."/>
            <person name="Kim J.Y."/>
            <person name="Jang J.H."/>
            <person name="Kim M.K."/>
        </authorList>
    </citation>
    <scope>NUCLEOTIDE SEQUENCE [LARGE SCALE GENOMIC DNA]</scope>
    <source>
        <strain evidence="3 4">KCTC 52873</strain>
    </source>
</reference>
<sequence length="301" mass="34131">MLKIGVIGLGDIAQKAYLPVISSRADVEVHLFSKNTSKLAELGQQYRFTNLYSDFETFLSSGLDGAMVHVATEAHGEIVEKLLQHRIPVFVDKPITLNYAASKQLLELAEQNKVWLHVGFNRRYAPVYQKLKELLNPTMIIMQKNRRALPDTVRRFVVEDFIHVVDTLRYLFPYSIEDVIVHGKKQDNMLYHLVVQLVNSQGIAIGIMNRDTGTTEEKVEIMSAAEKRIAYNVADLEIITGKNTTRVGGNDWEPTLQKRGFYAMIDDFLQAVRTTASPQITAQDALRTHEICELIVEKLSN</sequence>
<accession>A0A7G7G5U1</accession>
<evidence type="ECO:0000313" key="4">
    <source>
        <dbReference type="Proteomes" id="UP000515237"/>
    </source>
</evidence>
<keyword evidence="4" id="KW-1185">Reference proteome</keyword>
<dbReference type="KEGG" id="aswu:HUW51_07220"/>
<dbReference type="PANTHER" id="PTHR43708">
    <property type="entry name" value="CONSERVED EXPRESSED OXIDOREDUCTASE (EUROFUNG)"/>
    <property type="match status" value="1"/>
</dbReference>
<dbReference type="InterPro" id="IPR000683">
    <property type="entry name" value="Gfo/Idh/MocA-like_OxRdtase_N"/>
</dbReference>
<evidence type="ECO:0000313" key="3">
    <source>
        <dbReference type="EMBL" id="QNF32525.1"/>
    </source>
</evidence>
<dbReference type="RefSeq" id="WP_185273303.1">
    <property type="nucleotide sequence ID" value="NZ_CP055156.1"/>
</dbReference>
<evidence type="ECO:0000259" key="1">
    <source>
        <dbReference type="Pfam" id="PF01408"/>
    </source>
</evidence>
<dbReference type="InterPro" id="IPR051317">
    <property type="entry name" value="Gfo/Idh/MocA_oxidoreduct"/>
</dbReference>
<proteinExistence type="predicted"/>
<dbReference type="PANTHER" id="PTHR43708:SF4">
    <property type="entry name" value="OXIDOREDUCTASE YCEM-RELATED"/>
    <property type="match status" value="1"/>
</dbReference>
<dbReference type="AlphaFoldDB" id="A0A7G7G5U1"/>
<dbReference type="Pfam" id="PF21378">
    <property type="entry name" value="YceM-like_C"/>
    <property type="match status" value="1"/>
</dbReference>
<dbReference type="EMBL" id="CP055156">
    <property type="protein sequence ID" value="QNF32525.1"/>
    <property type="molecule type" value="Genomic_DNA"/>
</dbReference>
<dbReference type="Gene3D" id="3.30.360.10">
    <property type="entry name" value="Dihydrodipicolinate Reductase, domain 2"/>
    <property type="match status" value="1"/>
</dbReference>
<dbReference type="GO" id="GO:0000166">
    <property type="term" value="F:nucleotide binding"/>
    <property type="evidence" value="ECO:0007669"/>
    <property type="project" value="InterPro"/>
</dbReference>
<feature type="domain" description="Gfo/Idh/MocA-like oxidoreductase N-terminal" evidence="1">
    <location>
        <begin position="2"/>
        <end position="120"/>
    </location>
</feature>
<dbReference type="InterPro" id="IPR048477">
    <property type="entry name" value="YceM-like_C"/>
</dbReference>